<proteinExistence type="predicted"/>
<keyword evidence="3" id="KW-1185">Reference proteome</keyword>
<dbReference type="EMBL" id="BNCK01000005">
    <property type="protein sequence ID" value="GHF94923.1"/>
    <property type="molecule type" value="Genomic_DNA"/>
</dbReference>
<sequence>MVSIRYLSVSVIGPGHLLNGQPNQDSALVKRVPSGWLAVVCDGMGSKPHSDVGSKQACRAAFDVIRAVDFSIESKALIKRVYQKWLNSLGDIKASDAVTTCLIAWVSDSGKLRTFQLGDGLILTSQQITEHSDTNDFGNITTGLGKSKQFSDWQVTQQQLSLGDVIALMTDGISEDLNQGMELDFANSIVQSTKGKSIRQAKTWLKNEFRNWGTPNHTDDKTLALLVLS</sequence>
<dbReference type="Proteomes" id="UP000623842">
    <property type="component" value="Unassembled WGS sequence"/>
</dbReference>
<evidence type="ECO:0000313" key="3">
    <source>
        <dbReference type="Proteomes" id="UP000623842"/>
    </source>
</evidence>
<dbReference type="SUPFAM" id="SSF81606">
    <property type="entry name" value="PP2C-like"/>
    <property type="match status" value="1"/>
</dbReference>
<protein>
    <submittedName>
        <fullName evidence="2">Protein phosphatase</fullName>
    </submittedName>
</protein>
<gene>
    <name evidence="2" type="ORF">GCM10017161_24040</name>
</gene>
<feature type="domain" description="PPM-type phosphatase" evidence="1">
    <location>
        <begin position="12"/>
        <end position="207"/>
    </location>
</feature>
<evidence type="ECO:0000259" key="1">
    <source>
        <dbReference type="Pfam" id="PF13672"/>
    </source>
</evidence>
<dbReference type="Gene3D" id="3.60.40.10">
    <property type="entry name" value="PPM-type phosphatase domain"/>
    <property type="match status" value="1"/>
</dbReference>
<dbReference type="InterPro" id="IPR036457">
    <property type="entry name" value="PPM-type-like_dom_sf"/>
</dbReference>
<accession>A0A919BJ41</accession>
<reference evidence="2" key="1">
    <citation type="journal article" date="2014" name="Int. J. Syst. Evol. Microbiol.">
        <title>Complete genome sequence of Corynebacterium casei LMG S-19264T (=DSM 44701T), isolated from a smear-ripened cheese.</title>
        <authorList>
            <consortium name="US DOE Joint Genome Institute (JGI-PGF)"/>
            <person name="Walter F."/>
            <person name="Albersmeier A."/>
            <person name="Kalinowski J."/>
            <person name="Ruckert C."/>
        </authorList>
    </citation>
    <scope>NUCLEOTIDE SEQUENCE</scope>
    <source>
        <strain evidence="2">KCTC 42731</strain>
    </source>
</reference>
<reference evidence="2" key="2">
    <citation type="submission" date="2020-09" db="EMBL/GenBank/DDBJ databases">
        <authorList>
            <person name="Sun Q."/>
            <person name="Kim S."/>
        </authorList>
    </citation>
    <scope>NUCLEOTIDE SEQUENCE</scope>
    <source>
        <strain evidence="2">KCTC 42731</strain>
    </source>
</reference>
<dbReference type="Pfam" id="PF13672">
    <property type="entry name" value="PP2C_2"/>
    <property type="match status" value="1"/>
</dbReference>
<evidence type="ECO:0000313" key="2">
    <source>
        <dbReference type="EMBL" id="GHF94923.1"/>
    </source>
</evidence>
<comment type="caution">
    <text evidence="2">The sequence shown here is derived from an EMBL/GenBank/DDBJ whole genome shotgun (WGS) entry which is preliminary data.</text>
</comment>
<organism evidence="2 3">
    <name type="scientific">Thalassotalea marina</name>
    <dbReference type="NCBI Taxonomy" id="1673741"/>
    <lineage>
        <taxon>Bacteria</taxon>
        <taxon>Pseudomonadati</taxon>
        <taxon>Pseudomonadota</taxon>
        <taxon>Gammaproteobacteria</taxon>
        <taxon>Alteromonadales</taxon>
        <taxon>Colwelliaceae</taxon>
        <taxon>Thalassotalea</taxon>
    </lineage>
</organism>
<dbReference type="RefSeq" id="WP_189770845.1">
    <property type="nucleotide sequence ID" value="NZ_BNCK01000005.1"/>
</dbReference>
<dbReference type="AlphaFoldDB" id="A0A919BJ41"/>
<dbReference type="InterPro" id="IPR001932">
    <property type="entry name" value="PPM-type_phosphatase-like_dom"/>
</dbReference>
<name>A0A919BJ41_9GAMM</name>